<name>A0A2T6B7I1_9RHOB</name>
<feature type="active site" evidence="4">
    <location>
        <position position="36"/>
    </location>
</feature>
<evidence type="ECO:0000256" key="1">
    <source>
        <dbReference type="ARBA" id="ARBA00005614"/>
    </source>
</evidence>
<accession>A0A2T6B7I1</accession>
<dbReference type="Gene3D" id="3.30.70.100">
    <property type="match status" value="1"/>
</dbReference>
<dbReference type="EMBL" id="QBKN01000002">
    <property type="protein sequence ID" value="PTX52003.1"/>
    <property type="molecule type" value="Genomic_DNA"/>
</dbReference>
<dbReference type="Proteomes" id="UP000244069">
    <property type="component" value="Unassembled WGS sequence"/>
</dbReference>
<evidence type="ECO:0000256" key="2">
    <source>
        <dbReference type="ARBA" id="ARBA00012150"/>
    </source>
</evidence>
<dbReference type="InterPro" id="IPR001792">
    <property type="entry name" value="Acylphosphatase-like_dom"/>
</dbReference>
<sequence length="90" mass="9864">MRIVEVKASGWVQGVSFRAWTQEQARDLGLRGWVRNEPGGDVTGCLAGDAARVDQMLERMRSGPPASEVRDLAVQEAPGAEVPEGFEIRR</sequence>
<comment type="caution">
    <text evidence="7">The sequence shown here is derived from an EMBL/GenBank/DDBJ whole genome shotgun (WGS) entry which is preliminary data.</text>
</comment>
<evidence type="ECO:0000256" key="3">
    <source>
        <dbReference type="ARBA" id="ARBA00047645"/>
    </source>
</evidence>
<protein>
    <recommendedName>
        <fullName evidence="2 4">acylphosphatase</fullName>
        <ecNumber evidence="2 4">3.6.1.7</ecNumber>
    </recommendedName>
</protein>
<evidence type="ECO:0000256" key="4">
    <source>
        <dbReference type="PROSITE-ProRule" id="PRU00520"/>
    </source>
</evidence>
<dbReference type="PRINTS" id="PR00112">
    <property type="entry name" value="ACYLPHPHTASE"/>
</dbReference>
<dbReference type="InterPro" id="IPR036046">
    <property type="entry name" value="Acylphosphatase-like_dom_sf"/>
</dbReference>
<dbReference type="GO" id="GO:0003998">
    <property type="term" value="F:acylphosphatase activity"/>
    <property type="evidence" value="ECO:0007669"/>
    <property type="project" value="UniProtKB-EC"/>
</dbReference>
<feature type="active site" evidence="4">
    <location>
        <position position="18"/>
    </location>
</feature>
<dbReference type="SUPFAM" id="SSF54975">
    <property type="entry name" value="Acylphosphatase/BLUF domain-like"/>
    <property type="match status" value="1"/>
</dbReference>
<dbReference type="PANTHER" id="PTHR47268">
    <property type="entry name" value="ACYLPHOSPHATASE"/>
    <property type="match status" value="1"/>
</dbReference>
<dbReference type="PROSITE" id="PS00151">
    <property type="entry name" value="ACYLPHOSPHATASE_2"/>
    <property type="match status" value="1"/>
</dbReference>
<evidence type="ECO:0000313" key="8">
    <source>
        <dbReference type="Proteomes" id="UP000244069"/>
    </source>
</evidence>
<dbReference type="EC" id="3.6.1.7" evidence="2 4"/>
<feature type="domain" description="Acylphosphatase-like" evidence="6">
    <location>
        <begin position="3"/>
        <end position="90"/>
    </location>
</feature>
<evidence type="ECO:0000259" key="6">
    <source>
        <dbReference type="PROSITE" id="PS51160"/>
    </source>
</evidence>
<dbReference type="PANTHER" id="PTHR47268:SF4">
    <property type="entry name" value="ACYLPHOSPHATASE"/>
    <property type="match status" value="1"/>
</dbReference>
<proteinExistence type="inferred from homology"/>
<dbReference type="RefSeq" id="WP_245412987.1">
    <property type="nucleotide sequence ID" value="NZ_QBKN01000002.1"/>
</dbReference>
<evidence type="ECO:0000313" key="7">
    <source>
        <dbReference type="EMBL" id="PTX52003.1"/>
    </source>
</evidence>
<dbReference type="InterPro" id="IPR020456">
    <property type="entry name" value="Acylphosphatase"/>
</dbReference>
<keyword evidence="4" id="KW-0378">Hydrolase</keyword>
<dbReference type="InterPro" id="IPR017968">
    <property type="entry name" value="Acylphosphatase_CS"/>
</dbReference>
<keyword evidence="8" id="KW-1185">Reference proteome</keyword>
<dbReference type="AlphaFoldDB" id="A0A2T6B7I1"/>
<dbReference type="Pfam" id="PF00708">
    <property type="entry name" value="Acylphosphatase"/>
    <property type="match status" value="1"/>
</dbReference>
<gene>
    <name evidence="7" type="ORF">C8N44_10247</name>
</gene>
<organism evidence="7 8">
    <name type="scientific">Allosediminivita pacifica</name>
    <dbReference type="NCBI Taxonomy" id="1267769"/>
    <lineage>
        <taxon>Bacteria</taxon>
        <taxon>Pseudomonadati</taxon>
        <taxon>Pseudomonadota</taxon>
        <taxon>Alphaproteobacteria</taxon>
        <taxon>Rhodobacterales</taxon>
        <taxon>Paracoccaceae</taxon>
        <taxon>Allosediminivita</taxon>
    </lineage>
</organism>
<comment type="similarity">
    <text evidence="1 5">Belongs to the acylphosphatase family.</text>
</comment>
<dbReference type="PROSITE" id="PS51160">
    <property type="entry name" value="ACYLPHOSPHATASE_3"/>
    <property type="match status" value="1"/>
</dbReference>
<comment type="catalytic activity">
    <reaction evidence="3 4">
        <text>an acyl phosphate + H2O = a carboxylate + phosphate + H(+)</text>
        <dbReference type="Rhea" id="RHEA:14965"/>
        <dbReference type="ChEBI" id="CHEBI:15377"/>
        <dbReference type="ChEBI" id="CHEBI:15378"/>
        <dbReference type="ChEBI" id="CHEBI:29067"/>
        <dbReference type="ChEBI" id="CHEBI:43474"/>
        <dbReference type="ChEBI" id="CHEBI:59918"/>
        <dbReference type="EC" id="3.6.1.7"/>
    </reaction>
</comment>
<reference evidence="7 8" key="1">
    <citation type="submission" date="2018-04" db="EMBL/GenBank/DDBJ databases">
        <title>Genomic Encyclopedia of Archaeal and Bacterial Type Strains, Phase II (KMG-II): from individual species to whole genera.</title>
        <authorList>
            <person name="Goeker M."/>
        </authorList>
    </citation>
    <scope>NUCLEOTIDE SEQUENCE [LARGE SCALE GENOMIC DNA]</scope>
    <source>
        <strain evidence="7 8">DSM 29329</strain>
    </source>
</reference>
<evidence type="ECO:0000256" key="5">
    <source>
        <dbReference type="RuleBase" id="RU004168"/>
    </source>
</evidence>